<dbReference type="SUPFAM" id="SSF51679">
    <property type="entry name" value="Bacterial luciferase-like"/>
    <property type="match status" value="1"/>
</dbReference>
<dbReference type="GO" id="GO:0016705">
    <property type="term" value="F:oxidoreductase activity, acting on paired donors, with incorporation or reduction of molecular oxygen"/>
    <property type="evidence" value="ECO:0007669"/>
    <property type="project" value="InterPro"/>
</dbReference>
<evidence type="ECO:0000259" key="2">
    <source>
        <dbReference type="Pfam" id="PF00296"/>
    </source>
</evidence>
<sequence>MDNVGKGWDALAVKLSVEFAPKWPVLTLKSMAGLADELGFDTIWISDHYQNRNVLVSLAVVASATNRARIGPGILNPYVHHPAYIAQAVLTLADLAKGRVVCGIGAGDALSLAQLGIERSSPVRVVKDALLAIKKLLRGESVDISSHSFKLVGAKISFGHPDNFPVYVGAQGDGMLRMAARLADGILVNFSDEEALRSARMLIYRTSLDAGRNPSDLDVVAHVPVSISDDPSLAKKAALPYAAYILAGSNDAVLERLGVSVERASRIRSAIVRMDFQEAKRLIESYADKFAVYGTPAQVAERLLGIRSVGYEHILIGPPIGPDPQKAMALLKSEVSPVLRDG</sequence>
<protein>
    <submittedName>
        <fullName evidence="3">5,10-methylenetetrahydromethanopterin reductase</fullName>
    </submittedName>
</protein>
<feature type="domain" description="Luciferase-like" evidence="2">
    <location>
        <begin position="29"/>
        <end position="312"/>
    </location>
</feature>
<dbReference type="InterPro" id="IPR036661">
    <property type="entry name" value="Luciferase-like_sf"/>
</dbReference>
<proteinExistence type="predicted"/>
<evidence type="ECO:0000313" key="4">
    <source>
        <dbReference type="Proteomes" id="UP000244066"/>
    </source>
</evidence>
<dbReference type="Proteomes" id="UP000244066">
    <property type="component" value="Unassembled WGS sequence"/>
</dbReference>
<dbReference type="NCBIfam" id="NF002619">
    <property type="entry name" value="PRK02271.1"/>
    <property type="match status" value="1"/>
</dbReference>
<keyword evidence="1" id="KW-0560">Oxidoreductase</keyword>
<comment type="caution">
    <text evidence="3">The sequence shown here is derived from an EMBL/GenBank/DDBJ whole genome shotgun (WGS) entry which is preliminary data.</text>
</comment>
<dbReference type="Pfam" id="PF00296">
    <property type="entry name" value="Bac_luciferase"/>
    <property type="match status" value="1"/>
</dbReference>
<organism evidence="3 4">
    <name type="scientific">Candidatus Terraquivivens tikiterensis</name>
    <dbReference type="NCBI Taxonomy" id="1980982"/>
    <lineage>
        <taxon>Archaea</taxon>
        <taxon>Nitrososphaerota</taxon>
        <taxon>Candidatus Wolframiiraptoraceae</taxon>
        <taxon>Candidatus Terraquivivens</taxon>
    </lineage>
</organism>
<evidence type="ECO:0000256" key="1">
    <source>
        <dbReference type="ARBA" id="ARBA00023002"/>
    </source>
</evidence>
<dbReference type="CDD" id="cd01097">
    <property type="entry name" value="Tetrahydromethanopterin_reductase"/>
    <property type="match status" value="1"/>
</dbReference>
<dbReference type="InterPro" id="IPR050564">
    <property type="entry name" value="F420-G6PD/mer"/>
</dbReference>
<gene>
    <name evidence="3" type="ORF">B9J98_05010</name>
</gene>
<dbReference type="Gene3D" id="3.20.20.30">
    <property type="entry name" value="Luciferase-like domain"/>
    <property type="match status" value="1"/>
</dbReference>
<accession>A0A2R7Y3F2</accession>
<dbReference type="EMBL" id="NDWU01000011">
    <property type="protein sequence ID" value="PUA32003.1"/>
    <property type="molecule type" value="Genomic_DNA"/>
</dbReference>
<reference evidence="3 4" key="1">
    <citation type="submission" date="2017-04" db="EMBL/GenBank/DDBJ databases">
        <title>Draft Aigarchaeota genome from a New Zealand hot spring.</title>
        <authorList>
            <person name="Reysenbach A.-L."/>
            <person name="Donaho J.A."/>
            <person name="Gerhart J."/>
            <person name="Kelley J.F."/>
            <person name="Kouba K."/>
            <person name="Podar M."/>
            <person name="Stott M."/>
        </authorList>
    </citation>
    <scope>NUCLEOTIDE SEQUENCE [LARGE SCALE GENOMIC DNA]</scope>
    <source>
        <strain evidence="3">NZ13_MG1</strain>
    </source>
</reference>
<evidence type="ECO:0000313" key="3">
    <source>
        <dbReference type="EMBL" id="PUA32003.1"/>
    </source>
</evidence>
<dbReference type="PANTHER" id="PTHR43244">
    <property type="match status" value="1"/>
</dbReference>
<dbReference type="PANTHER" id="PTHR43244:SF1">
    <property type="entry name" value="5,10-METHYLENETETRAHYDROMETHANOPTERIN REDUCTASE"/>
    <property type="match status" value="1"/>
</dbReference>
<dbReference type="AlphaFoldDB" id="A0A2R7Y3F2"/>
<dbReference type="InterPro" id="IPR011251">
    <property type="entry name" value="Luciferase-like_dom"/>
</dbReference>
<name>A0A2R7Y3F2_9ARCH</name>